<proteinExistence type="predicted"/>
<evidence type="ECO:0000313" key="3">
    <source>
        <dbReference type="Proteomes" id="UP000600214"/>
    </source>
</evidence>
<feature type="domain" description="N-acetyltransferase" evidence="1">
    <location>
        <begin position="3"/>
        <end position="171"/>
    </location>
</feature>
<reference evidence="3" key="1">
    <citation type="journal article" date="2019" name="Int. J. Syst. Evol. Microbiol.">
        <title>The Global Catalogue of Microorganisms (GCM) 10K type strain sequencing project: providing services to taxonomists for standard genome sequencing and annotation.</title>
        <authorList>
            <consortium name="The Broad Institute Genomics Platform"/>
            <consortium name="The Broad Institute Genome Sequencing Center for Infectious Disease"/>
            <person name="Wu L."/>
            <person name="Ma J."/>
        </authorList>
    </citation>
    <scope>NUCLEOTIDE SEQUENCE [LARGE SCALE GENOMIC DNA]</scope>
    <source>
        <strain evidence="3">CGMCC 1.15288</strain>
    </source>
</reference>
<dbReference type="EMBL" id="BMIA01000003">
    <property type="protein sequence ID" value="GGH47898.1"/>
    <property type="molecule type" value="Genomic_DNA"/>
</dbReference>
<accession>A0ABQ1Z4V6</accession>
<dbReference type="SUPFAM" id="SSF55729">
    <property type="entry name" value="Acyl-CoA N-acyltransferases (Nat)"/>
    <property type="match status" value="1"/>
</dbReference>
<dbReference type="InterPro" id="IPR016181">
    <property type="entry name" value="Acyl_CoA_acyltransferase"/>
</dbReference>
<dbReference type="InterPro" id="IPR000182">
    <property type="entry name" value="GNAT_dom"/>
</dbReference>
<dbReference type="InterPro" id="IPR050276">
    <property type="entry name" value="MshD_Acetyltransferase"/>
</dbReference>
<dbReference type="RefSeq" id="WP_188937086.1">
    <property type="nucleotide sequence ID" value="NZ_BMIA01000003.1"/>
</dbReference>
<gene>
    <name evidence="2" type="ORF">GCM10007423_48720</name>
</gene>
<comment type="caution">
    <text evidence="2">The sequence shown here is derived from an EMBL/GenBank/DDBJ whole genome shotgun (WGS) entry which is preliminary data.</text>
</comment>
<protein>
    <submittedName>
        <fullName evidence="2">N-acetyltransferase</fullName>
    </submittedName>
</protein>
<dbReference type="CDD" id="cd04301">
    <property type="entry name" value="NAT_SF"/>
    <property type="match status" value="1"/>
</dbReference>
<evidence type="ECO:0000313" key="2">
    <source>
        <dbReference type="EMBL" id="GGH47898.1"/>
    </source>
</evidence>
<name>A0ABQ1Z4V6_9BACT</name>
<dbReference type="PANTHER" id="PTHR43617">
    <property type="entry name" value="L-AMINO ACID N-ACETYLTRANSFERASE"/>
    <property type="match status" value="1"/>
</dbReference>
<keyword evidence="3" id="KW-1185">Reference proteome</keyword>
<dbReference type="Pfam" id="PF00583">
    <property type="entry name" value="Acetyltransf_1"/>
    <property type="match status" value="1"/>
</dbReference>
<dbReference type="Proteomes" id="UP000600214">
    <property type="component" value="Unassembled WGS sequence"/>
</dbReference>
<dbReference type="PANTHER" id="PTHR43617:SF33">
    <property type="entry name" value="SPORE COAT POLYSACCHARIDE BIOSYNTHESIS PROTEIN SPSD"/>
    <property type="match status" value="1"/>
</dbReference>
<dbReference type="Gene3D" id="3.40.630.30">
    <property type="match status" value="1"/>
</dbReference>
<evidence type="ECO:0000259" key="1">
    <source>
        <dbReference type="PROSITE" id="PS51186"/>
    </source>
</evidence>
<organism evidence="2 3">
    <name type="scientific">Dyadobacter endophyticus</name>
    <dbReference type="NCBI Taxonomy" id="1749036"/>
    <lineage>
        <taxon>Bacteria</taxon>
        <taxon>Pseudomonadati</taxon>
        <taxon>Bacteroidota</taxon>
        <taxon>Cytophagia</taxon>
        <taxon>Cytophagales</taxon>
        <taxon>Spirosomataceae</taxon>
        <taxon>Dyadobacter</taxon>
    </lineage>
</organism>
<sequence length="171" mass="19811">MSIQLVKATIDDLDTVRQIGIDTFYESFASVNTEENMAHYLKTGFSLERVASELNNPFSEFHLAYDGGKLIGYLKINHGPAQSELKDSTSLEIERIYVLQAWQGLKIGQLFYDKAIEIARTHQYAYVWLGVWEENKKAIGFYKRNGFVEFDKHLFKLGDDIQTDIMMRREL</sequence>
<dbReference type="PROSITE" id="PS51186">
    <property type="entry name" value="GNAT"/>
    <property type="match status" value="1"/>
</dbReference>